<name>A0A2N1N7R3_9GLOM</name>
<accession>A0A2N1N7R3</accession>
<feature type="transmembrane region" description="Helical" evidence="1">
    <location>
        <begin position="97"/>
        <end position="118"/>
    </location>
</feature>
<reference evidence="2 3" key="1">
    <citation type="submission" date="2016-04" db="EMBL/GenBank/DDBJ databases">
        <title>Genome analyses suggest a sexual origin of heterokaryosis in a supposedly ancient asexual fungus.</title>
        <authorList>
            <person name="Ropars J."/>
            <person name="Sedzielewska K."/>
            <person name="Noel J."/>
            <person name="Charron P."/>
            <person name="Farinelli L."/>
            <person name="Marton T."/>
            <person name="Kruger M."/>
            <person name="Pelin A."/>
            <person name="Brachmann A."/>
            <person name="Corradi N."/>
        </authorList>
    </citation>
    <scope>NUCLEOTIDE SEQUENCE [LARGE SCALE GENOMIC DNA]</scope>
    <source>
        <strain evidence="2 3">C2</strain>
    </source>
</reference>
<dbReference type="VEuPathDB" id="FungiDB:RhiirFUN_024220"/>
<evidence type="ECO:0000313" key="3">
    <source>
        <dbReference type="Proteomes" id="UP000233469"/>
    </source>
</evidence>
<evidence type="ECO:0000256" key="1">
    <source>
        <dbReference type="SAM" id="Phobius"/>
    </source>
</evidence>
<proteinExistence type="predicted"/>
<protein>
    <submittedName>
        <fullName evidence="2">Uncharacterized protein</fullName>
    </submittedName>
</protein>
<organism evidence="2 3">
    <name type="scientific">Rhizophagus irregularis</name>
    <dbReference type="NCBI Taxonomy" id="588596"/>
    <lineage>
        <taxon>Eukaryota</taxon>
        <taxon>Fungi</taxon>
        <taxon>Fungi incertae sedis</taxon>
        <taxon>Mucoromycota</taxon>
        <taxon>Glomeromycotina</taxon>
        <taxon>Glomeromycetes</taxon>
        <taxon>Glomerales</taxon>
        <taxon>Glomeraceae</taxon>
        <taxon>Rhizophagus</taxon>
    </lineage>
</organism>
<sequence>MDKYYLTDNMSNLIYNSKEQTTVVVYYSPAIIKRISRKYAYGLAGGEGDEYVRFNAHTDITTLTTPNITTLVLRPLSMNIYYQEETYYDLGSITSSIGGFYTSLSGIFVFLFGASKLAPWGFMQTRMFNFLCIRYQRKLVRKLKSKYETIPFVSGRIKNVTLEERVQSIENLLEEYYLNTDFLKLLLEENKDNRVDDKV</sequence>
<reference evidence="2 3" key="2">
    <citation type="submission" date="2017-10" db="EMBL/GenBank/DDBJ databases">
        <title>Extensive intraspecific genome diversity in a model arbuscular mycorrhizal fungus.</title>
        <authorList>
            <person name="Chen E.C.H."/>
            <person name="Morin E."/>
            <person name="Baudet D."/>
            <person name="Noel J."/>
            <person name="Ndikumana S."/>
            <person name="Charron P."/>
            <person name="St-Onge C."/>
            <person name="Giorgi J."/>
            <person name="Grigoriev I.V."/>
            <person name="Roux C."/>
            <person name="Martin F.M."/>
            <person name="Corradi N."/>
        </authorList>
    </citation>
    <scope>NUCLEOTIDE SEQUENCE [LARGE SCALE GENOMIC DNA]</scope>
    <source>
        <strain evidence="2 3">C2</strain>
    </source>
</reference>
<dbReference type="VEuPathDB" id="FungiDB:RhiirA1_532874"/>
<dbReference type="AlphaFoldDB" id="A0A2N1N7R3"/>
<evidence type="ECO:0000313" key="2">
    <source>
        <dbReference type="EMBL" id="PKK69965.1"/>
    </source>
</evidence>
<comment type="caution">
    <text evidence="2">The sequence shown here is derived from an EMBL/GenBank/DDBJ whole genome shotgun (WGS) entry which is preliminary data.</text>
</comment>
<dbReference type="EMBL" id="LLXL01000668">
    <property type="protein sequence ID" value="PKK69965.1"/>
    <property type="molecule type" value="Genomic_DNA"/>
</dbReference>
<keyword evidence="1" id="KW-1133">Transmembrane helix</keyword>
<gene>
    <name evidence="2" type="ORF">RhiirC2_866452</name>
</gene>
<dbReference type="VEuPathDB" id="FungiDB:FUN_024876"/>
<keyword evidence="1" id="KW-0472">Membrane</keyword>
<dbReference type="Proteomes" id="UP000233469">
    <property type="component" value="Unassembled WGS sequence"/>
</dbReference>
<keyword evidence="1" id="KW-0812">Transmembrane</keyword>